<keyword evidence="1" id="KW-0812">Transmembrane</keyword>
<gene>
    <name evidence="2" type="ORF">SPSK_02058</name>
</gene>
<keyword evidence="1" id="KW-0472">Membrane</keyword>
<evidence type="ECO:0000256" key="1">
    <source>
        <dbReference type="SAM" id="Phobius"/>
    </source>
</evidence>
<name>A0A0F2MDZ7_SPOSC</name>
<comment type="caution">
    <text evidence="2">The sequence shown here is derived from an EMBL/GenBank/DDBJ whole genome shotgun (WGS) entry which is preliminary data.</text>
</comment>
<reference evidence="2 3" key="2">
    <citation type="journal article" date="2015" name="Eukaryot. Cell">
        <title>Asexual propagation of a virulent clone complex in a human and feline outbreak of sporotrichosis.</title>
        <authorList>
            <person name="Teixeira Mde M."/>
            <person name="Rodrigues A.M."/>
            <person name="Tsui C.K."/>
            <person name="de Almeida L.G."/>
            <person name="Van Diepeningen A.D."/>
            <person name="van den Ende B.G."/>
            <person name="Fernandes G.F."/>
            <person name="Kano R."/>
            <person name="Hamelin R.C."/>
            <person name="Lopes-Bezerra L.M."/>
            <person name="Vasconcelos A.T."/>
            <person name="de Hoog S."/>
            <person name="de Camargo Z.P."/>
            <person name="Felipe M.S."/>
        </authorList>
    </citation>
    <scope>NUCLEOTIDE SEQUENCE [LARGE SCALE GENOMIC DNA]</scope>
    <source>
        <strain evidence="2 3">1099-18</strain>
    </source>
</reference>
<dbReference type="KEGG" id="ssck:SPSK_02058"/>
<dbReference type="EMBL" id="AXCR01000005">
    <property type="protein sequence ID" value="KJR87055.1"/>
    <property type="molecule type" value="Genomic_DNA"/>
</dbReference>
<dbReference type="RefSeq" id="XP_016589731.1">
    <property type="nucleotide sequence ID" value="XM_016728953.1"/>
</dbReference>
<accession>A0A0F2MDZ7</accession>
<feature type="transmembrane region" description="Helical" evidence="1">
    <location>
        <begin position="25"/>
        <end position="46"/>
    </location>
</feature>
<dbReference type="AlphaFoldDB" id="A0A0F2MDZ7"/>
<proteinExistence type="predicted"/>
<evidence type="ECO:0000313" key="3">
    <source>
        <dbReference type="Proteomes" id="UP000033710"/>
    </source>
</evidence>
<keyword evidence="1" id="KW-1133">Transmembrane helix</keyword>
<dbReference type="VEuPathDB" id="FungiDB:SPSK_02058"/>
<reference evidence="2 3" key="1">
    <citation type="journal article" date="2014" name="BMC Genomics">
        <title>Comparative genomics of the major fungal agents of human and animal Sporotrichosis: Sporothrix schenckii and Sporothrix brasiliensis.</title>
        <authorList>
            <person name="Teixeira M.M."/>
            <person name="de Almeida L.G."/>
            <person name="Kubitschek-Barreira P."/>
            <person name="Alves F.L."/>
            <person name="Kioshima E.S."/>
            <person name="Abadio A.K."/>
            <person name="Fernandes L."/>
            <person name="Derengowski L.S."/>
            <person name="Ferreira K.S."/>
            <person name="Souza R.C."/>
            <person name="Ruiz J.C."/>
            <person name="de Andrade N.C."/>
            <person name="Paes H.C."/>
            <person name="Nicola A.M."/>
            <person name="Albuquerque P."/>
            <person name="Gerber A.L."/>
            <person name="Martins V.P."/>
            <person name="Peconick L.D."/>
            <person name="Neto A.V."/>
            <person name="Chaucanez C.B."/>
            <person name="Silva P.A."/>
            <person name="Cunha O.L."/>
            <person name="de Oliveira F.F."/>
            <person name="dos Santos T.C."/>
            <person name="Barros A.L."/>
            <person name="Soares M.A."/>
            <person name="de Oliveira L.M."/>
            <person name="Marini M.M."/>
            <person name="Villalobos-Duno H."/>
            <person name="Cunha M.M."/>
            <person name="de Hoog S."/>
            <person name="da Silveira J.F."/>
            <person name="Henrissat B."/>
            <person name="Nino-Vega G.A."/>
            <person name="Cisalpino P.S."/>
            <person name="Mora-Montes H.M."/>
            <person name="Almeida S.R."/>
            <person name="Stajich J.E."/>
            <person name="Lopes-Bezerra L.M."/>
            <person name="Vasconcelos A.T."/>
            <person name="Felipe M.S."/>
        </authorList>
    </citation>
    <scope>NUCLEOTIDE SEQUENCE [LARGE SCALE GENOMIC DNA]</scope>
    <source>
        <strain evidence="2 3">1099-18</strain>
    </source>
</reference>
<organism evidence="2 3">
    <name type="scientific">Sporothrix schenckii 1099-18</name>
    <dbReference type="NCBI Taxonomy" id="1397361"/>
    <lineage>
        <taxon>Eukaryota</taxon>
        <taxon>Fungi</taxon>
        <taxon>Dikarya</taxon>
        <taxon>Ascomycota</taxon>
        <taxon>Pezizomycotina</taxon>
        <taxon>Sordariomycetes</taxon>
        <taxon>Sordariomycetidae</taxon>
        <taxon>Ophiostomatales</taxon>
        <taxon>Ophiostomataceae</taxon>
        <taxon>Sporothrix</taxon>
    </lineage>
</organism>
<sequence length="111" mass="12304">MAAETDQETSSTHDSKAKRHMLYSILLYVGWSLGDVPCSPVFWALVSGGFMRRGMSGDRHVKVDLNRGKEKPPERLAPNFLADTESHLTGHAAVARNMATCQESWTTRDAL</sequence>
<protein>
    <submittedName>
        <fullName evidence="2">Uncharacterized protein</fullName>
    </submittedName>
</protein>
<evidence type="ECO:0000313" key="2">
    <source>
        <dbReference type="EMBL" id="KJR87055.1"/>
    </source>
</evidence>
<dbReference type="Proteomes" id="UP000033710">
    <property type="component" value="Unassembled WGS sequence"/>
</dbReference>
<dbReference type="GeneID" id="27664230"/>